<protein>
    <recommendedName>
        <fullName evidence="2">histidine kinase</fullName>
        <ecNumber evidence="2">2.7.13.3</ecNumber>
    </recommendedName>
</protein>
<keyword evidence="9" id="KW-0812">Transmembrane</keyword>
<dbReference type="PANTHER" id="PTHR43711">
    <property type="entry name" value="TWO-COMPONENT HISTIDINE KINASE"/>
    <property type="match status" value="1"/>
</dbReference>
<evidence type="ECO:0000256" key="8">
    <source>
        <dbReference type="SAM" id="MobiDB-lite"/>
    </source>
</evidence>
<keyword evidence="5 11" id="KW-0418">Kinase</keyword>
<dbReference type="SMART" id="SM00387">
    <property type="entry name" value="HATPase_c"/>
    <property type="match status" value="1"/>
</dbReference>
<comment type="caution">
    <text evidence="11">The sequence shown here is derived from an EMBL/GenBank/DDBJ whole genome shotgun (WGS) entry which is preliminary data.</text>
</comment>
<feature type="region of interest" description="Disordered" evidence="8">
    <location>
        <begin position="494"/>
        <end position="515"/>
    </location>
</feature>
<dbReference type="InterPro" id="IPR050736">
    <property type="entry name" value="Sensor_HK_Regulatory"/>
</dbReference>
<sequence>MLDLPAGTGPDGQPAERTPDRRRSVAARVRFERERLTSTSGSRHAFDHELLRGYALNRVSAAPAVATLTLLIAAATTIWAPAALAGFWLAAALAGQALVFATARRFLRRGGEEPDARRWSGRFALVEALNALAWGLLAFVLAGQPEASEVMALFVMLVGVAIAAMLAASVPPAVYAATAPIAGAVAGAYLFEDGAGAKAVVAMTLAAEIYFLLLSRKLYRNTLEGLEFRAEKDALIGELEQAKANSDEARRRAEEANLAKSRFLATMSHELRTPLNAILGFSEVMKAEVFGAHAVPTYKEYAGDIHQSGQHLLELINEILDLSRIEAGRYEMNEESVRLAHVVEDCHHLLKLRAKNRGVVIRELYQSNLPPLWADERALRQITLNLLSNAIKFTPPGGVVTLKVGWTASGGQYLSVADTGPGIPESEIPTVLASFGQGTLAIKTAEQGAGLGLPIVKGLVDLHGGGFALNSKLREGTEVIVTLPASRVMDALPPLRRAEPAPAARAPAPDARRAG</sequence>
<dbReference type="Gene3D" id="1.10.287.130">
    <property type="match status" value="1"/>
</dbReference>
<evidence type="ECO:0000256" key="3">
    <source>
        <dbReference type="ARBA" id="ARBA00022553"/>
    </source>
</evidence>
<dbReference type="GO" id="GO:0016301">
    <property type="term" value="F:kinase activity"/>
    <property type="evidence" value="ECO:0007669"/>
    <property type="project" value="UniProtKB-KW"/>
</dbReference>
<keyword evidence="7" id="KW-0175">Coiled coil</keyword>
<dbReference type="PANTHER" id="PTHR43711:SF26">
    <property type="entry name" value="SENSOR HISTIDINE KINASE RCSC"/>
    <property type="match status" value="1"/>
</dbReference>
<evidence type="ECO:0000256" key="1">
    <source>
        <dbReference type="ARBA" id="ARBA00000085"/>
    </source>
</evidence>
<dbReference type="Gene3D" id="3.30.565.10">
    <property type="entry name" value="Histidine kinase-like ATPase, C-terminal domain"/>
    <property type="match status" value="1"/>
</dbReference>
<evidence type="ECO:0000259" key="10">
    <source>
        <dbReference type="PROSITE" id="PS50109"/>
    </source>
</evidence>
<feature type="transmembrane region" description="Helical" evidence="9">
    <location>
        <begin position="197"/>
        <end position="214"/>
    </location>
</feature>
<evidence type="ECO:0000256" key="4">
    <source>
        <dbReference type="ARBA" id="ARBA00022679"/>
    </source>
</evidence>
<feature type="compositionally biased region" description="Low complexity" evidence="8">
    <location>
        <begin position="494"/>
        <end position="509"/>
    </location>
</feature>
<dbReference type="PROSITE" id="PS50109">
    <property type="entry name" value="HIS_KIN"/>
    <property type="match status" value="1"/>
</dbReference>
<dbReference type="SUPFAM" id="SSF47384">
    <property type="entry name" value="Homodimeric domain of signal transducing histidine kinase"/>
    <property type="match status" value="1"/>
</dbReference>
<feature type="transmembrane region" description="Helical" evidence="9">
    <location>
        <begin position="85"/>
        <end position="103"/>
    </location>
</feature>
<feature type="transmembrane region" description="Helical" evidence="9">
    <location>
        <begin position="150"/>
        <end position="168"/>
    </location>
</feature>
<dbReference type="Pfam" id="PF02518">
    <property type="entry name" value="HATPase_c"/>
    <property type="match status" value="1"/>
</dbReference>
<feature type="region of interest" description="Disordered" evidence="8">
    <location>
        <begin position="1"/>
        <end position="24"/>
    </location>
</feature>
<name>A0ABW3Z7X8_9HYPH</name>
<dbReference type="CDD" id="cd00082">
    <property type="entry name" value="HisKA"/>
    <property type="match status" value="1"/>
</dbReference>
<dbReference type="EMBL" id="JBHTMX010000086">
    <property type="protein sequence ID" value="MFD1332426.1"/>
    <property type="molecule type" value="Genomic_DNA"/>
</dbReference>
<dbReference type="InterPro" id="IPR036097">
    <property type="entry name" value="HisK_dim/P_sf"/>
</dbReference>
<feature type="transmembrane region" description="Helical" evidence="9">
    <location>
        <begin position="123"/>
        <end position="144"/>
    </location>
</feature>
<dbReference type="PRINTS" id="PR00344">
    <property type="entry name" value="BCTRLSENSOR"/>
</dbReference>
<evidence type="ECO:0000313" key="12">
    <source>
        <dbReference type="Proteomes" id="UP001597171"/>
    </source>
</evidence>
<dbReference type="InterPro" id="IPR003661">
    <property type="entry name" value="HisK_dim/P_dom"/>
</dbReference>
<reference evidence="12" key="1">
    <citation type="journal article" date="2019" name="Int. J. Syst. Evol. Microbiol.">
        <title>The Global Catalogue of Microorganisms (GCM) 10K type strain sequencing project: providing services to taxonomists for standard genome sequencing and annotation.</title>
        <authorList>
            <consortium name="The Broad Institute Genomics Platform"/>
            <consortium name="The Broad Institute Genome Sequencing Center for Infectious Disease"/>
            <person name="Wu L."/>
            <person name="Ma J."/>
        </authorList>
    </citation>
    <scope>NUCLEOTIDE SEQUENCE [LARGE SCALE GENOMIC DNA]</scope>
    <source>
        <strain evidence="12">CCUG 61696</strain>
    </source>
</reference>
<keyword evidence="9" id="KW-1133">Transmembrane helix</keyword>
<keyword evidence="6" id="KW-0902">Two-component regulatory system</keyword>
<evidence type="ECO:0000313" key="11">
    <source>
        <dbReference type="EMBL" id="MFD1332426.1"/>
    </source>
</evidence>
<dbReference type="RefSeq" id="WP_378775641.1">
    <property type="nucleotide sequence ID" value="NZ_JBHTMX010000086.1"/>
</dbReference>
<gene>
    <name evidence="11" type="ORF">ACFQ4O_10490</name>
</gene>
<dbReference type="Pfam" id="PF00512">
    <property type="entry name" value="HisKA"/>
    <property type="match status" value="1"/>
</dbReference>
<organism evidence="11 12">
    <name type="scientific">Methylopila musalis</name>
    <dbReference type="NCBI Taxonomy" id="1134781"/>
    <lineage>
        <taxon>Bacteria</taxon>
        <taxon>Pseudomonadati</taxon>
        <taxon>Pseudomonadota</taxon>
        <taxon>Alphaproteobacteria</taxon>
        <taxon>Hyphomicrobiales</taxon>
        <taxon>Methylopilaceae</taxon>
        <taxon>Methylopila</taxon>
    </lineage>
</organism>
<proteinExistence type="predicted"/>
<dbReference type="InterPro" id="IPR005467">
    <property type="entry name" value="His_kinase_dom"/>
</dbReference>
<dbReference type="InterPro" id="IPR004358">
    <property type="entry name" value="Sig_transdc_His_kin-like_C"/>
</dbReference>
<keyword evidence="12" id="KW-1185">Reference proteome</keyword>
<feature type="domain" description="Histidine kinase" evidence="10">
    <location>
        <begin position="266"/>
        <end position="487"/>
    </location>
</feature>
<evidence type="ECO:0000256" key="7">
    <source>
        <dbReference type="SAM" id="Coils"/>
    </source>
</evidence>
<evidence type="ECO:0000256" key="2">
    <source>
        <dbReference type="ARBA" id="ARBA00012438"/>
    </source>
</evidence>
<accession>A0ABW3Z7X8</accession>
<comment type="catalytic activity">
    <reaction evidence="1">
        <text>ATP + protein L-histidine = ADP + protein N-phospho-L-histidine.</text>
        <dbReference type="EC" id="2.7.13.3"/>
    </reaction>
</comment>
<dbReference type="EC" id="2.7.13.3" evidence="2"/>
<feature type="coiled-coil region" evidence="7">
    <location>
        <begin position="232"/>
        <end position="259"/>
    </location>
</feature>
<evidence type="ECO:0000256" key="6">
    <source>
        <dbReference type="ARBA" id="ARBA00023012"/>
    </source>
</evidence>
<keyword evidence="3" id="KW-0597">Phosphoprotein</keyword>
<dbReference type="SUPFAM" id="SSF55874">
    <property type="entry name" value="ATPase domain of HSP90 chaperone/DNA topoisomerase II/histidine kinase"/>
    <property type="match status" value="1"/>
</dbReference>
<keyword evidence="9" id="KW-0472">Membrane</keyword>
<dbReference type="InterPro" id="IPR036890">
    <property type="entry name" value="HATPase_C_sf"/>
</dbReference>
<evidence type="ECO:0000256" key="5">
    <source>
        <dbReference type="ARBA" id="ARBA00022777"/>
    </source>
</evidence>
<dbReference type="SMART" id="SM00388">
    <property type="entry name" value="HisKA"/>
    <property type="match status" value="1"/>
</dbReference>
<dbReference type="InterPro" id="IPR003594">
    <property type="entry name" value="HATPase_dom"/>
</dbReference>
<keyword evidence="4" id="KW-0808">Transferase</keyword>
<dbReference type="Proteomes" id="UP001597171">
    <property type="component" value="Unassembled WGS sequence"/>
</dbReference>
<evidence type="ECO:0000256" key="9">
    <source>
        <dbReference type="SAM" id="Phobius"/>
    </source>
</evidence>